<dbReference type="EMBL" id="JAHRIM010015921">
    <property type="protein sequence ID" value="MEQ2261881.1"/>
    <property type="molecule type" value="Genomic_DNA"/>
</dbReference>
<feature type="region of interest" description="Disordered" evidence="1">
    <location>
        <begin position="21"/>
        <end position="46"/>
    </location>
</feature>
<sequence length="124" mass="14277">MLHTARCSPEHHLSSILVLNPLPRGASNDRPPVPDWEQGSLKRRSHSEETAGFLNFVYDLFSLEKKKKEKKLFAFSTRRKDIPLQGHDAAIWKMVCSDADDWYCKYFYHSCVYLGKGTAKTICD</sequence>
<organism evidence="2 3">
    <name type="scientific">Xenotaenia resolanae</name>
    <dbReference type="NCBI Taxonomy" id="208358"/>
    <lineage>
        <taxon>Eukaryota</taxon>
        <taxon>Metazoa</taxon>
        <taxon>Chordata</taxon>
        <taxon>Craniata</taxon>
        <taxon>Vertebrata</taxon>
        <taxon>Euteleostomi</taxon>
        <taxon>Actinopterygii</taxon>
        <taxon>Neopterygii</taxon>
        <taxon>Teleostei</taxon>
        <taxon>Neoteleostei</taxon>
        <taxon>Acanthomorphata</taxon>
        <taxon>Ovalentaria</taxon>
        <taxon>Atherinomorphae</taxon>
        <taxon>Cyprinodontiformes</taxon>
        <taxon>Goodeidae</taxon>
        <taxon>Xenotaenia</taxon>
    </lineage>
</organism>
<evidence type="ECO:0000256" key="1">
    <source>
        <dbReference type="SAM" id="MobiDB-lite"/>
    </source>
</evidence>
<name>A0ABV0VXA0_9TELE</name>
<accession>A0ABV0VXA0</accession>
<dbReference type="Proteomes" id="UP001444071">
    <property type="component" value="Unassembled WGS sequence"/>
</dbReference>
<evidence type="ECO:0000313" key="3">
    <source>
        <dbReference type="Proteomes" id="UP001444071"/>
    </source>
</evidence>
<keyword evidence="3" id="KW-1185">Reference proteome</keyword>
<gene>
    <name evidence="2" type="ORF">XENORESO_017352</name>
</gene>
<reference evidence="2 3" key="1">
    <citation type="submission" date="2021-06" db="EMBL/GenBank/DDBJ databases">
        <authorList>
            <person name="Palmer J.M."/>
        </authorList>
    </citation>
    <scope>NUCLEOTIDE SEQUENCE [LARGE SCALE GENOMIC DNA]</scope>
    <source>
        <strain evidence="2 3">XR_2019</strain>
        <tissue evidence="2">Muscle</tissue>
    </source>
</reference>
<protein>
    <submittedName>
        <fullName evidence="2">Uncharacterized protein</fullName>
    </submittedName>
</protein>
<proteinExistence type="predicted"/>
<comment type="caution">
    <text evidence="2">The sequence shown here is derived from an EMBL/GenBank/DDBJ whole genome shotgun (WGS) entry which is preliminary data.</text>
</comment>
<evidence type="ECO:0000313" key="2">
    <source>
        <dbReference type="EMBL" id="MEQ2261881.1"/>
    </source>
</evidence>